<dbReference type="AlphaFoldDB" id="A0AAQ3RM92"/>
<feature type="region of interest" description="Disordered" evidence="1">
    <location>
        <begin position="78"/>
        <end position="104"/>
    </location>
</feature>
<protein>
    <submittedName>
        <fullName evidence="3">Uncharacterized protein</fullName>
    </submittedName>
</protein>
<proteinExistence type="predicted"/>
<dbReference type="Proteomes" id="UP001374535">
    <property type="component" value="Chromosome 8"/>
</dbReference>
<reference evidence="3 4" key="1">
    <citation type="journal article" date="2023" name="Life. Sci Alliance">
        <title>Evolutionary insights into 3D genome organization and epigenetic landscape of Vigna mungo.</title>
        <authorList>
            <person name="Junaid A."/>
            <person name="Singh B."/>
            <person name="Bhatia S."/>
        </authorList>
    </citation>
    <scope>NUCLEOTIDE SEQUENCE [LARGE SCALE GENOMIC DNA]</scope>
    <source>
        <strain evidence="3">Urdbean</strain>
    </source>
</reference>
<keyword evidence="2" id="KW-0732">Signal</keyword>
<keyword evidence="4" id="KW-1185">Reference proteome</keyword>
<organism evidence="3 4">
    <name type="scientific">Vigna mungo</name>
    <name type="common">Black gram</name>
    <name type="synonym">Phaseolus mungo</name>
    <dbReference type="NCBI Taxonomy" id="3915"/>
    <lineage>
        <taxon>Eukaryota</taxon>
        <taxon>Viridiplantae</taxon>
        <taxon>Streptophyta</taxon>
        <taxon>Embryophyta</taxon>
        <taxon>Tracheophyta</taxon>
        <taxon>Spermatophyta</taxon>
        <taxon>Magnoliopsida</taxon>
        <taxon>eudicotyledons</taxon>
        <taxon>Gunneridae</taxon>
        <taxon>Pentapetalae</taxon>
        <taxon>rosids</taxon>
        <taxon>fabids</taxon>
        <taxon>Fabales</taxon>
        <taxon>Fabaceae</taxon>
        <taxon>Papilionoideae</taxon>
        <taxon>50 kb inversion clade</taxon>
        <taxon>NPAAA clade</taxon>
        <taxon>indigoferoid/millettioid clade</taxon>
        <taxon>Phaseoleae</taxon>
        <taxon>Vigna</taxon>
    </lineage>
</organism>
<accession>A0AAQ3RM92</accession>
<evidence type="ECO:0000256" key="1">
    <source>
        <dbReference type="SAM" id="MobiDB-lite"/>
    </source>
</evidence>
<evidence type="ECO:0000313" key="3">
    <source>
        <dbReference type="EMBL" id="WVZ00474.1"/>
    </source>
</evidence>
<name>A0AAQ3RM92_VIGMU</name>
<dbReference type="EMBL" id="CP144693">
    <property type="protein sequence ID" value="WVZ00474.1"/>
    <property type="molecule type" value="Genomic_DNA"/>
</dbReference>
<evidence type="ECO:0000256" key="2">
    <source>
        <dbReference type="SAM" id="SignalP"/>
    </source>
</evidence>
<feature type="chain" id="PRO_5042835370" evidence="2">
    <location>
        <begin position="33"/>
        <end position="104"/>
    </location>
</feature>
<gene>
    <name evidence="3" type="ORF">V8G54_026543</name>
</gene>
<feature type="signal peptide" evidence="2">
    <location>
        <begin position="1"/>
        <end position="32"/>
    </location>
</feature>
<sequence>MWTRSQFWFGSLAHLKFLESMLVLIGSSLTSASNVVELQTQVSSLTTQVNEMKTVISLLLQYYPGQLPSQLAATFQPSVSDQGSVPHDGCNEEEEPYTSLSFKF</sequence>
<evidence type="ECO:0000313" key="4">
    <source>
        <dbReference type="Proteomes" id="UP001374535"/>
    </source>
</evidence>